<evidence type="ECO:0000313" key="6">
    <source>
        <dbReference type="Proteomes" id="UP000054166"/>
    </source>
</evidence>
<evidence type="ECO:0000256" key="2">
    <source>
        <dbReference type="ARBA" id="ARBA00022737"/>
    </source>
</evidence>
<dbReference type="CDD" id="cd00200">
    <property type="entry name" value="WD40"/>
    <property type="match status" value="2"/>
</dbReference>
<evidence type="ECO:0000259" key="4">
    <source>
        <dbReference type="PROSITE" id="PS50837"/>
    </source>
</evidence>
<dbReference type="OrthoDB" id="538223at2759"/>
<evidence type="ECO:0000256" key="3">
    <source>
        <dbReference type="PROSITE-ProRule" id="PRU00221"/>
    </source>
</evidence>
<dbReference type="InterPro" id="IPR019775">
    <property type="entry name" value="WD40_repeat_CS"/>
</dbReference>
<dbReference type="Pfam" id="PF24883">
    <property type="entry name" value="NPHP3_N"/>
    <property type="match status" value="1"/>
</dbReference>
<keyword evidence="2" id="KW-0677">Repeat</keyword>
<dbReference type="SUPFAM" id="SSF52540">
    <property type="entry name" value="P-loop containing nucleoside triphosphate hydrolases"/>
    <property type="match status" value="1"/>
</dbReference>
<feature type="repeat" description="WD" evidence="3">
    <location>
        <begin position="648"/>
        <end position="680"/>
    </location>
</feature>
<reference evidence="5 6" key="1">
    <citation type="submission" date="2014-04" db="EMBL/GenBank/DDBJ databases">
        <authorList>
            <consortium name="DOE Joint Genome Institute"/>
            <person name="Kuo A."/>
            <person name="Tarkka M."/>
            <person name="Buscot F."/>
            <person name="Kohler A."/>
            <person name="Nagy L.G."/>
            <person name="Floudas D."/>
            <person name="Copeland A."/>
            <person name="Barry K.W."/>
            <person name="Cichocki N."/>
            <person name="Veneault-Fourrey C."/>
            <person name="LaButti K."/>
            <person name="Lindquist E.A."/>
            <person name="Lipzen A."/>
            <person name="Lundell T."/>
            <person name="Morin E."/>
            <person name="Murat C."/>
            <person name="Sun H."/>
            <person name="Tunlid A."/>
            <person name="Henrissat B."/>
            <person name="Grigoriev I.V."/>
            <person name="Hibbett D.S."/>
            <person name="Martin F."/>
            <person name="Nordberg H.P."/>
            <person name="Cantor M.N."/>
            <person name="Hua S.X."/>
        </authorList>
    </citation>
    <scope>NUCLEOTIDE SEQUENCE [LARGE SCALE GENOMIC DNA]</scope>
    <source>
        <strain evidence="5 6">F 1598</strain>
    </source>
</reference>
<gene>
    <name evidence="5" type="ORF">PILCRDRAFT_826459</name>
</gene>
<keyword evidence="1 3" id="KW-0853">WD repeat</keyword>
<feature type="repeat" description="WD" evidence="3">
    <location>
        <begin position="734"/>
        <end position="775"/>
    </location>
</feature>
<reference evidence="6" key="2">
    <citation type="submission" date="2015-01" db="EMBL/GenBank/DDBJ databases">
        <title>Evolutionary Origins and Diversification of the Mycorrhizal Mutualists.</title>
        <authorList>
            <consortium name="DOE Joint Genome Institute"/>
            <consortium name="Mycorrhizal Genomics Consortium"/>
            <person name="Kohler A."/>
            <person name="Kuo A."/>
            <person name="Nagy L.G."/>
            <person name="Floudas D."/>
            <person name="Copeland A."/>
            <person name="Barry K.W."/>
            <person name="Cichocki N."/>
            <person name="Veneault-Fourrey C."/>
            <person name="LaButti K."/>
            <person name="Lindquist E.A."/>
            <person name="Lipzen A."/>
            <person name="Lundell T."/>
            <person name="Morin E."/>
            <person name="Murat C."/>
            <person name="Riley R."/>
            <person name="Ohm R."/>
            <person name="Sun H."/>
            <person name="Tunlid A."/>
            <person name="Henrissat B."/>
            <person name="Grigoriev I.V."/>
            <person name="Hibbett D.S."/>
            <person name="Martin F."/>
        </authorList>
    </citation>
    <scope>NUCLEOTIDE SEQUENCE [LARGE SCALE GENOMIC DNA]</scope>
    <source>
        <strain evidence="6">F 1598</strain>
    </source>
</reference>
<feature type="domain" description="NACHT" evidence="4">
    <location>
        <begin position="33"/>
        <end position="180"/>
    </location>
</feature>
<keyword evidence="6" id="KW-1185">Reference proteome</keyword>
<dbReference type="HOGENOM" id="CLU_000288_6_3_1"/>
<dbReference type="Gene3D" id="3.40.50.300">
    <property type="entry name" value="P-loop containing nucleotide triphosphate hydrolases"/>
    <property type="match status" value="1"/>
</dbReference>
<dbReference type="SMART" id="SM00320">
    <property type="entry name" value="WD40"/>
    <property type="match status" value="11"/>
</dbReference>
<dbReference type="PROSITE" id="PS50082">
    <property type="entry name" value="WD_REPEATS_2"/>
    <property type="match status" value="11"/>
</dbReference>
<feature type="repeat" description="WD" evidence="3">
    <location>
        <begin position="825"/>
        <end position="859"/>
    </location>
</feature>
<dbReference type="PROSITE" id="PS50837">
    <property type="entry name" value="NACHT"/>
    <property type="match status" value="1"/>
</dbReference>
<protein>
    <recommendedName>
        <fullName evidence="4">NACHT domain-containing protein</fullName>
    </recommendedName>
</protein>
<dbReference type="Gene3D" id="2.130.10.10">
    <property type="entry name" value="YVTN repeat-like/Quinoprotein amine dehydrogenase"/>
    <property type="match status" value="6"/>
</dbReference>
<dbReference type="InterPro" id="IPR001680">
    <property type="entry name" value="WD40_rpt"/>
</dbReference>
<dbReference type="SUPFAM" id="SSF50978">
    <property type="entry name" value="WD40 repeat-like"/>
    <property type="match status" value="2"/>
</dbReference>
<dbReference type="EMBL" id="KN833036">
    <property type="protein sequence ID" value="KIM76284.1"/>
    <property type="molecule type" value="Genomic_DNA"/>
</dbReference>
<dbReference type="Proteomes" id="UP000054166">
    <property type="component" value="Unassembled WGS sequence"/>
</dbReference>
<dbReference type="InterPro" id="IPR007111">
    <property type="entry name" value="NACHT_NTPase"/>
</dbReference>
<accession>A0A0C3F8Q6</accession>
<dbReference type="STRING" id="765440.A0A0C3F8Q6"/>
<proteinExistence type="predicted"/>
<dbReference type="InterPro" id="IPR050995">
    <property type="entry name" value="WD-F-box_domain-protein"/>
</dbReference>
<feature type="repeat" description="WD" evidence="3">
    <location>
        <begin position="989"/>
        <end position="1024"/>
    </location>
</feature>
<sequence length="1061" mass="116396">MDASGRTECLPNTRTEMIHSISNWAKDLTGAYNVLWLRGLAGSGKSTLSTTVANKFRECGWLGAFIFFDRDASERSDPATVIRTLAYQVGLLHTRAGEAISGVIDKFPDICSSPVRAQFQRLLVDPLSDEGVIDPNTPLVLILDALDECGSSKKRESLLELLAEQSVRLPSAIRILITSRAERDIRGAFVNRGHVLIQELDITSHANANDISCYIRDRMIRMQRNSPDLLFGTDWPREDDIRRLTDRAYGLFVWASTAVEFMDGHDPRRRMNIIFHGDITSGAEYALDALYRTALASAGNWDDDDFIVDFKAVVGMILVARHPLSSTAIDLLLHLPGDRPCSHTISQLGCLFQQKPTVRFLHPSFADFLSTQSRCVQEPWYFSQALHNRALAMRCLHRLDQVLRRNICDLTLSADIADLDLPEDVSYSCIFWIDHICAIEDDPTSVVEKLCSFLYRHLLHWLEAMSILKRSRQTVALLDRLLTWISNHAPNEASLSNLVRDACRFARVFASSIEEHALLVYLTALPLMPVETALYKAFHDARSYPSVAGALQQYSSPLLLLITGHAAEVHSVAISPDGTRIASGSSDRTIRVWDATSGAEVLPPLQGHRDRVLSVAFSPVGNCIASGSADKTIRVWDAISGTEVLRPLRGHDDWIVSVAFSLGGDRIVSASEDKTVRVWNGITGMEIVPALRGHAHHVQAVAFSPDGSRIVSGSLDQTVRVWNSASGLEVLPALRGHTDTVWSVAFSPDGSRIVSGSQDQTIRVWDSKLGAELLALRGHRSMVRSVTFSPDGNRIVSGSYDNTIPVWDIISGAEILPPFQGHDWVLSVAFSPNESHIISGSFRKEIRVWDATASANIAPSRQNHEGLVLSVCFSSDRTRIVSGSIDKTIRVWDATSGMAVLPALRGHHDGVISVAFSSDMSLIVSGSYDKTIRVWNASSGAEVLPALQGHEGIVWSVVFSPDSNLIASGSSDKSIRVWDGTSGVEVRTLRGHEGIVWSVAFSPDSKRIVSGSGDHTIRVWDMASSCQLFPALQVNAATSVAFSLDGIHIVSGTSSKMTDHQ</sequence>
<dbReference type="InterPro" id="IPR020472">
    <property type="entry name" value="WD40_PAC1"/>
</dbReference>
<dbReference type="PROSITE" id="PS50294">
    <property type="entry name" value="WD_REPEATS_REGION"/>
    <property type="match status" value="10"/>
</dbReference>
<feature type="repeat" description="WD" evidence="3">
    <location>
        <begin position="776"/>
        <end position="817"/>
    </location>
</feature>
<feature type="repeat" description="WD" evidence="3">
    <location>
        <begin position="691"/>
        <end position="732"/>
    </location>
</feature>
<dbReference type="Pfam" id="PF00400">
    <property type="entry name" value="WD40"/>
    <property type="match status" value="11"/>
</dbReference>
<dbReference type="PRINTS" id="PR00320">
    <property type="entry name" value="GPROTEINBRPT"/>
</dbReference>
<dbReference type="PANTHER" id="PTHR14604:SF4">
    <property type="entry name" value="F-BOX DOMAIN-CONTAINING PROTEIN"/>
    <property type="match status" value="1"/>
</dbReference>
<feature type="repeat" description="WD" evidence="3">
    <location>
        <begin position="904"/>
        <end position="945"/>
    </location>
</feature>
<evidence type="ECO:0000313" key="5">
    <source>
        <dbReference type="EMBL" id="KIM76284.1"/>
    </source>
</evidence>
<feature type="repeat" description="WD" evidence="3">
    <location>
        <begin position="562"/>
        <end position="603"/>
    </location>
</feature>
<feature type="repeat" description="WD" evidence="3">
    <location>
        <begin position="861"/>
        <end position="902"/>
    </location>
</feature>
<dbReference type="InterPro" id="IPR015943">
    <property type="entry name" value="WD40/YVTN_repeat-like_dom_sf"/>
</dbReference>
<dbReference type="AlphaFoldDB" id="A0A0C3F8Q6"/>
<dbReference type="PROSITE" id="PS00678">
    <property type="entry name" value="WD_REPEATS_1"/>
    <property type="match status" value="4"/>
</dbReference>
<dbReference type="PANTHER" id="PTHR14604">
    <property type="entry name" value="WD40 REPEAT PF20"/>
    <property type="match status" value="1"/>
</dbReference>
<dbReference type="InterPro" id="IPR036322">
    <property type="entry name" value="WD40_repeat_dom_sf"/>
</dbReference>
<dbReference type="InterPro" id="IPR056884">
    <property type="entry name" value="NPHP3-like_N"/>
</dbReference>
<feature type="repeat" description="WD" evidence="3">
    <location>
        <begin position="605"/>
        <end position="646"/>
    </location>
</feature>
<dbReference type="InParanoid" id="A0A0C3F8Q6"/>
<feature type="repeat" description="WD" evidence="3">
    <location>
        <begin position="947"/>
        <end position="988"/>
    </location>
</feature>
<evidence type="ECO:0000256" key="1">
    <source>
        <dbReference type="ARBA" id="ARBA00022574"/>
    </source>
</evidence>
<dbReference type="InterPro" id="IPR027417">
    <property type="entry name" value="P-loop_NTPase"/>
</dbReference>
<name>A0A0C3F8Q6_PILCF</name>
<organism evidence="5 6">
    <name type="scientific">Piloderma croceum (strain F 1598)</name>
    <dbReference type="NCBI Taxonomy" id="765440"/>
    <lineage>
        <taxon>Eukaryota</taxon>
        <taxon>Fungi</taxon>
        <taxon>Dikarya</taxon>
        <taxon>Basidiomycota</taxon>
        <taxon>Agaricomycotina</taxon>
        <taxon>Agaricomycetes</taxon>
        <taxon>Agaricomycetidae</taxon>
        <taxon>Atheliales</taxon>
        <taxon>Atheliaceae</taxon>
        <taxon>Piloderma</taxon>
    </lineage>
</organism>